<evidence type="ECO:0000313" key="3">
    <source>
        <dbReference type="Proteomes" id="UP000319257"/>
    </source>
</evidence>
<protein>
    <submittedName>
        <fullName evidence="2">Uncharacterized protein</fullName>
    </submittedName>
</protein>
<dbReference type="GeneID" id="41976909"/>
<dbReference type="AlphaFoldDB" id="A0A507AYE0"/>
<feature type="compositionally biased region" description="Acidic residues" evidence="1">
    <location>
        <begin position="145"/>
        <end position="168"/>
    </location>
</feature>
<dbReference type="InParanoid" id="A0A507AYE0"/>
<feature type="compositionally biased region" description="Low complexity" evidence="1">
    <location>
        <begin position="270"/>
        <end position="293"/>
    </location>
</feature>
<evidence type="ECO:0000256" key="1">
    <source>
        <dbReference type="SAM" id="MobiDB-lite"/>
    </source>
</evidence>
<accession>A0A507AYE0</accession>
<feature type="region of interest" description="Disordered" evidence="1">
    <location>
        <begin position="267"/>
        <end position="331"/>
    </location>
</feature>
<comment type="caution">
    <text evidence="2">The sequence shown here is derived from an EMBL/GenBank/DDBJ whole genome shotgun (WGS) entry which is preliminary data.</text>
</comment>
<name>A0A507AYE0_9PEZI</name>
<proteinExistence type="predicted"/>
<dbReference type="EMBL" id="SKBQ01000069">
    <property type="protein sequence ID" value="TPX09270.1"/>
    <property type="molecule type" value="Genomic_DNA"/>
</dbReference>
<dbReference type="Proteomes" id="UP000319257">
    <property type="component" value="Unassembled WGS sequence"/>
</dbReference>
<dbReference type="RefSeq" id="XP_030990981.1">
    <property type="nucleotide sequence ID" value="XM_031144429.1"/>
</dbReference>
<gene>
    <name evidence="2" type="ORF">E0L32_009462</name>
</gene>
<evidence type="ECO:0000313" key="2">
    <source>
        <dbReference type="EMBL" id="TPX09270.1"/>
    </source>
</evidence>
<keyword evidence="3" id="KW-1185">Reference proteome</keyword>
<dbReference type="STRING" id="1093900.A0A507AYE0"/>
<dbReference type="OrthoDB" id="4106209at2759"/>
<organism evidence="2 3">
    <name type="scientific">Thyridium curvatum</name>
    <dbReference type="NCBI Taxonomy" id="1093900"/>
    <lineage>
        <taxon>Eukaryota</taxon>
        <taxon>Fungi</taxon>
        <taxon>Dikarya</taxon>
        <taxon>Ascomycota</taxon>
        <taxon>Pezizomycotina</taxon>
        <taxon>Sordariomycetes</taxon>
        <taxon>Sordariomycetidae</taxon>
        <taxon>Thyridiales</taxon>
        <taxon>Thyridiaceae</taxon>
        <taxon>Thyridium</taxon>
    </lineage>
</organism>
<reference evidence="2 3" key="1">
    <citation type="submission" date="2019-06" db="EMBL/GenBank/DDBJ databases">
        <title>Draft genome sequence of the filamentous fungus Phialemoniopsis curvata isolated from diesel fuel.</title>
        <authorList>
            <person name="Varaljay V.A."/>
            <person name="Lyon W.J."/>
            <person name="Crouch A.L."/>
            <person name="Drake C.E."/>
            <person name="Hollomon J.M."/>
            <person name="Nadeau L.J."/>
            <person name="Nunn H.S."/>
            <person name="Stevenson B.S."/>
            <person name="Bojanowski C.L."/>
            <person name="Crookes-Goodson W.J."/>
        </authorList>
    </citation>
    <scope>NUCLEOTIDE SEQUENCE [LARGE SCALE GENOMIC DNA]</scope>
    <source>
        <strain evidence="2 3">D216</strain>
    </source>
</reference>
<sequence>MKGRPVADLVFEYMFPRRKPSDPPNFPAVLTRYLIYEVRQEVQAFYGHIDTHEAKYPGLDYCHPTHRVRLSRWPWHRRLFRAFDALRLTPSEIAGLTKWEGTRWAKERFEKEQGFAIRDTGADGIPPWVAPEQRPVSQSPREQTDETEAQDGDGDEAMDEPYESDEELESIGVELNQRLRERVAAHNAGDTSQPLDEDWEQWLKYAMETGEFPLVADQIAQLSQRDAPMSPEEIFPPRIVEAARNGQWHEVPDFLHDMLRRSLDTELHQQLRQQQPSAPSASGSSSRPAQPSPLSQQHTPRTRWAQYSGRRLAQAGPDDVLAPRAAEAPGA</sequence>
<feature type="region of interest" description="Disordered" evidence="1">
    <location>
        <begin position="119"/>
        <end position="168"/>
    </location>
</feature>